<dbReference type="Pfam" id="PF24994">
    <property type="entry name" value="GIL1_IRKI_C"/>
    <property type="match status" value="1"/>
</dbReference>
<dbReference type="Pfam" id="PF01529">
    <property type="entry name" value="DHHC"/>
    <property type="match status" value="1"/>
</dbReference>
<feature type="compositionally biased region" description="Basic and acidic residues" evidence="8">
    <location>
        <begin position="346"/>
        <end position="355"/>
    </location>
</feature>
<dbReference type="PANTHER" id="PTHR31029">
    <property type="entry name" value="CYCLIN-DEPENDENT KINASE-LIKE PROTEIN"/>
    <property type="match status" value="1"/>
</dbReference>
<evidence type="ECO:0000256" key="8">
    <source>
        <dbReference type="SAM" id="MobiDB-lite"/>
    </source>
</evidence>
<comment type="subcellular location">
    <subcellularLocation>
        <location evidence="1">Membrane</location>
        <topology evidence="1">Multi-pass membrane protein</topology>
    </subcellularLocation>
</comment>
<feature type="compositionally biased region" description="Low complexity" evidence="8">
    <location>
        <begin position="431"/>
        <end position="443"/>
    </location>
</feature>
<evidence type="ECO:0000313" key="12">
    <source>
        <dbReference type="Proteomes" id="UP000554482"/>
    </source>
</evidence>
<name>A0A7J6XF52_THATH</name>
<feature type="coiled-coil region" evidence="7">
    <location>
        <begin position="490"/>
        <end position="524"/>
    </location>
</feature>
<dbReference type="PANTHER" id="PTHR31029:SF4">
    <property type="entry name" value="CYCLIN-DEPENDENT KINASE-LIKE PROTEIN"/>
    <property type="match status" value="1"/>
</dbReference>
<feature type="transmembrane region" description="Helical" evidence="6">
    <location>
        <begin position="165"/>
        <end position="185"/>
    </location>
</feature>
<dbReference type="Proteomes" id="UP000554482">
    <property type="component" value="Unassembled WGS sequence"/>
</dbReference>
<dbReference type="InterPro" id="IPR042316">
    <property type="entry name" value="IRKI-like"/>
</dbReference>
<reference evidence="11 12" key="1">
    <citation type="submission" date="2020-06" db="EMBL/GenBank/DDBJ databases">
        <title>Transcriptomic and genomic resources for Thalictrum thalictroides and T. hernandezii: Facilitating candidate gene discovery in an emerging model plant lineage.</title>
        <authorList>
            <person name="Arias T."/>
            <person name="Riano-Pachon D.M."/>
            <person name="Di Stilio V.S."/>
        </authorList>
    </citation>
    <scope>NUCLEOTIDE SEQUENCE [LARGE SCALE GENOMIC DNA]</scope>
    <source>
        <strain evidence="12">cv. WT478/WT964</strain>
        <tissue evidence="11">Leaves</tissue>
    </source>
</reference>
<feature type="transmembrane region" description="Helical" evidence="6">
    <location>
        <begin position="205"/>
        <end position="226"/>
    </location>
</feature>
<keyword evidence="6" id="KW-0808">Transferase</keyword>
<protein>
    <recommendedName>
        <fullName evidence="6">S-acyltransferase</fullName>
        <ecNumber evidence="6">2.3.1.225</ecNumber>
    </recommendedName>
    <alternativeName>
        <fullName evidence="6">Palmitoyltransferase</fullName>
    </alternativeName>
</protein>
<dbReference type="EC" id="2.3.1.225" evidence="6"/>
<accession>A0A7J6XF52</accession>
<evidence type="ECO:0000259" key="10">
    <source>
        <dbReference type="Pfam" id="PF24994"/>
    </source>
</evidence>
<evidence type="ECO:0000313" key="11">
    <source>
        <dbReference type="EMBL" id="KAF5207657.1"/>
    </source>
</evidence>
<keyword evidence="12" id="KW-1185">Reference proteome</keyword>
<evidence type="ECO:0000256" key="6">
    <source>
        <dbReference type="RuleBase" id="RU079119"/>
    </source>
</evidence>
<dbReference type="InterPro" id="IPR001594">
    <property type="entry name" value="Palmitoyltrfase_DHHC"/>
</dbReference>
<comment type="catalytic activity">
    <reaction evidence="6">
        <text>L-cysteinyl-[protein] + hexadecanoyl-CoA = S-hexadecanoyl-L-cysteinyl-[protein] + CoA</text>
        <dbReference type="Rhea" id="RHEA:36683"/>
        <dbReference type="Rhea" id="RHEA-COMP:10131"/>
        <dbReference type="Rhea" id="RHEA-COMP:11032"/>
        <dbReference type="ChEBI" id="CHEBI:29950"/>
        <dbReference type="ChEBI" id="CHEBI:57287"/>
        <dbReference type="ChEBI" id="CHEBI:57379"/>
        <dbReference type="ChEBI" id="CHEBI:74151"/>
        <dbReference type="EC" id="2.3.1.225"/>
    </reaction>
</comment>
<evidence type="ECO:0000256" key="3">
    <source>
        <dbReference type="ARBA" id="ARBA00022692"/>
    </source>
</evidence>
<comment type="caution">
    <text evidence="11">The sequence shown here is derived from an EMBL/GenBank/DDBJ whole genome shotgun (WGS) entry which is preliminary data.</text>
</comment>
<evidence type="ECO:0000256" key="2">
    <source>
        <dbReference type="ARBA" id="ARBA00008574"/>
    </source>
</evidence>
<organism evidence="11 12">
    <name type="scientific">Thalictrum thalictroides</name>
    <name type="common">Rue-anemone</name>
    <name type="synonym">Anemone thalictroides</name>
    <dbReference type="NCBI Taxonomy" id="46969"/>
    <lineage>
        <taxon>Eukaryota</taxon>
        <taxon>Viridiplantae</taxon>
        <taxon>Streptophyta</taxon>
        <taxon>Embryophyta</taxon>
        <taxon>Tracheophyta</taxon>
        <taxon>Spermatophyta</taxon>
        <taxon>Magnoliopsida</taxon>
        <taxon>Ranunculales</taxon>
        <taxon>Ranunculaceae</taxon>
        <taxon>Thalictroideae</taxon>
        <taxon>Thalictrum</taxon>
    </lineage>
</organism>
<feature type="domain" description="GIL1/IRKI C-terminal" evidence="10">
    <location>
        <begin position="727"/>
        <end position="777"/>
    </location>
</feature>
<feature type="transmembrane region" description="Helical" evidence="6">
    <location>
        <begin position="58"/>
        <end position="79"/>
    </location>
</feature>
<keyword evidence="7" id="KW-0175">Coiled coil</keyword>
<evidence type="ECO:0000256" key="5">
    <source>
        <dbReference type="ARBA" id="ARBA00023136"/>
    </source>
</evidence>
<comment type="similarity">
    <text evidence="2 6">Belongs to the DHHC palmitoyltransferase family.</text>
</comment>
<dbReference type="PROSITE" id="PS50216">
    <property type="entry name" value="DHHC"/>
    <property type="match status" value="1"/>
</dbReference>
<dbReference type="OrthoDB" id="785851at2759"/>
<evidence type="ECO:0000256" key="7">
    <source>
        <dbReference type="SAM" id="Coils"/>
    </source>
</evidence>
<keyword evidence="3 6" id="KW-0812">Transmembrane</keyword>
<evidence type="ECO:0000259" key="9">
    <source>
        <dbReference type="Pfam" id="PF01529"/>
    </source>
</evidence>
<feature type="region of interest" description="Disordered" evidence="8">
    <location>
        <begin position="342"/>
        <end position="443"/>
    </location>
</feature>
<feature type="domain" description="Palmitoyltransferase DHHC" evidence="9">
    <location>
        <begin position="120"/>
        <end position="244"/>
    </location>
</feature>
<feature type="compositionally biased region" description="Low complexity" evidence="8">
    <location>
        <begin position="375"/>
        <end position="395"/>
    </location>
</feature>
<feature type="transmembrane region" description="Helical" evidence="6">
    <location>
        <begin position="21"/>
        <end position="46"/>
    </location>
</feature>
<dbReference type="EMBL" id="JABWDY010001138">
    <property type="protein sequence ID" value="KAF5207657.1"/>
    <property type="molecule type" value="Genomic_DNA"/>
</dbReference>
<gene>
    <name evidence="11" type="ORF">FRX31_002753</name>
</gene>
<keyword evidence="5 6" id="KW-0472">Membrane</keyword>
<dbReference type="InterPro" id="IPR056813">
    <property type="entry name" value="GIL1_IRKI_C"/>
</dbReference>
<keyword evidence="6" id="KW-0012">Acyltransferase</keyword>
<dbReference type="GO" id="GO:0016020">
    <property type="term" value="C:membrane"/>
    <property type="evidence" value="ECO:0007669"/>
    <property type="project" value="UniProtKB-SubCell"/>
</dbReference>
<dbReference type="GO" id="GO:0019706">
    <property type="term" value="F:protein-cysteine S-palmitoyltransferase activity"/>
    <property type="evidence" value="ECO:0007669"/>
    <property type="project" value="UniProtKB-EC"/>
</dbReference>
<comment type="domain">
    <text evidence="6">The DHHC domain is required for palmitoyltransferase activity.</text>
</comment>
<keyword evidence="4 6" id="KW-1133">Transmembrane helix</keyword>
<proteinExistence type="inferred from homology"/>
<dbReference type="AlphaFoldDB" id="A0A7J6XF52"/>
<sequence length="790" mass="88858">MHRSGAIMAWNVFKFCTALRSLGSVMILLVLGVIGVTYYAVVITNYGPSLTDGGVDSLIALLVLIVFHSLLAMLLWSYFSVVCTDPGGVPLNWRPEIDEERGENDSLTELEATDLANPRVRFCRKCNQLKPPRCHHCSVCGRCILKMDHHCVWVVNCVGALNYKFFLLFLFYTFLETTVVTLSLLPHFIGFFSDGEIPGTPGTLATTFLAFVLNLAFALSVMGFLIMHISLVAGNTTTIEAYEKKSTPKWRYDLGRKKNFEQVFGTDKKYWFLPAYSDEDIRRMPALQGLEYPSKPELDVADTSYCLYGGSSLSSKATFWLQEVDLKLEDVDCTSSNIKENEYEDEQHYSAKIQREGGGVNGRRRGEEEASNYQHKPTPLHHSTTTTTTTKKGTPNSRKRSESEEDDRSVSCNKCRPSSRDKNSVIPLDINSGNKSSSSSNASPNGIFKSILFSLTRKSPKSSLDSSRDEQWKIAVSELSHKLIQATRKRDEALLEASKLKHSMSELERKLNKLEIYCHNLKSNLDVCSSSNLTVINHPQKGIGGGGGSDKLIESFCNSVSEARSTVRFLSRSLTVQLRQMGAKVYERISTLLQPYEVKVSFTKNPRSVLFYLEALLNRAFYEDFESVGFQKNGSDLILNPIERCESNYASYNVLQGLTWEEVLNKGTRHFSEEFSRFCDRKMSEIVAMLGWNRAWPEPLLQAFFGAAKSVWLLHLLSCSVHPSLPIFRVDKGVKFDGLYMEDMGGDKAQKLVPAMVRIMVAPGFYVYSNVVKCKVLCRYMNNTQESSKA</sequence>
<evidence type="ECO:0000256" key="4">
    <source>
        <dbReference type="ARBA" id="ARBA00022989"/>
    </source>
</evidence>
<evidence type="ECO:0000256" key="1">
    <source>
        <dbReference type="ARBA" id="ARBA00004141"/>
    </source>
</evidence>